<dbReference type="GO" id="GO:0005829">
    <property type="term" value="C:cytosol"/>
    <property type="evidence" value="ECO:0007669"/>
    <property type="project" value="TreeGrafter"/>
</dbReference>
<feature type="region of interest" description="Lon-protease-like" evidence="11">
    <location>
        <begin position="353"/>
        <end position="490"/>
    </location>
</feature>
<dbReference type="GO" id="GO:0008270">
    <property type="term" value="F:zinc ion binding"/>
    <property type="evidence" value="ECO:0007669"/>
    <property type="project" value="UniProtKB-KW"/>
</dbReference>
<organism evidence="16 17">
    <name type="scientific">Agreia bicolorata</name>
    <dbReference type="NCBI Taxonomy" id="110935"/>
    <lineage>
        <taxon>Bacteria</taxon>
        <taxon>Bacillati</taxon>
        <taxon>Actinomycetota</taxon>
        <taxon>Actinomycetes</taxon>
        <taxon>Micrococcales</taxon>
        <taxon>Microbacteriaceae</taxon>
        <taxon>Agreia</taxon>
    </lineage>
</organism>
<dbReference type="CDD" id="cd01121">
    <property type="entry name" value="RadA_SMS_N"/>
    <property type="match status" value="1"/>
</dbReference>
<feature type="compositionally biased region" description="Polar residues" evidence="14">
    <location>
        <begin position="453"/>
        <end position="466"/>
    </location>
</feature>
<dbReference type="GO" id="GO:0005524">
    <property type="term" value="F:ATP binding"/>
    <property type="evidence" value="ECO:0007669"/>
    <property type="project" value="UniProtKB-UniRule"/>
</dbReference>
<dbReference type="InterPro" id="IPR027417">
    <property type="entry name" value="P-loop_NTPase"/>
</dbReference>
<evidence type="ECO:0000256" key="10">
    <source>
        <dbReference type="ARBA" id="ARBA00023204"/>
    </source>
</evidence>
<feature type="binding site" evidence="11">
    <location>
        <begin position="97"/>
        <end position="104"/>
    </location>
    <ligand>
        <name>ATP</name>
        <dbReference type="ChEBI" id="CHEBI:30616"/>
    </ligand>
</feature>
<feature type="region of interest" description="Disordered" evidence="14">
    <location>
        <begin position="442"/>
        <end position="490"/>
    </location>
</feature>
<comment type="domain">
    <text evidence="11">The middle region has homology to RecA with ATPase motifs including the RadA KNRFG motif, while the C-terminus is homologous to Lon protease.</text>
</comment>
<comment type="similarity">
    <text evidence="11 13">Belongs to the RecA family. RadA subfamily.</text>
</comment>
<reference evidence="17" key="1">
    <citation type="submission" date="2017-02" db="EMBL/GenBank/DDBJ databases">
        <authorList>
            <person name="Varghese N."/>
            <person name="Submissions S."/>
        </authorList>
    </citation>
    <scope>NUCLEOTIDE SEQUENCE [LARGE SCALE GENOMIC DNA]</scope>
    <source>
        <strain evidence="17">VKM Ac-2052</strain>
    </source>
</reference>
<dbReference type="SUPFAM" id="SSF54211">
    <property type="entry name" value="Ribosomal protein S5 domain 2-like"/>
    <property type="match status" value="1"/>
</dbReference>
<dbReference type="InterPro" id="IPR020588">
    <property type="entry name" value="RecA_ATP-bd"/>
</dbReference>
<keyword evidence="7 11" id="KW-0067">ATP-binding</keyword>
<dbReference type="InterPro" id="IPR041166">
    <property type="entry name" value="Rubredoxin_2"/>
</dbReference>
<gene>
    <name evidence="11" type="primary">radA</name>
    <name evidence="16" type="ORF">SAMN06295879_1313</name>
</gene>
<evidence type="ECO:0000256" key="9">
    <source>
        <dbReference type="ARBA" id="ARBA00023125"/>
    </source>
</evidence>
<evidence type="ECO:0000256" key="11">
    <source>
        <dbReference type="HAMAP-Rule" id="MF_01498"/>
    </source>
</evidence>
<keyword evidence="3 11" id="KW-0227">DNA damage</keyword>
<dbReference type="PRINTS" id="PR01874">
    <property type="entry name" value="DNAREPAIRADA"/>
</dbReference>
<evidence type="ECO:0000259" key="15">
    <source>
        <dbReference type="PROSITE" id="PS50162"/>
    </source>
</evidence>
<keyword evidence="2 11" id="KW-0547">Nucleotide-binding</keyword>
<dbReference type="NCBIfam" id="TIGR00416">
    <property type="entry name" value="sms"/>
    <property type="match status" value="1"/>
</dbReference>
<dbReference type="Pfam" id="PF13481">
    <property type="entry name" value="AAA_25"/>
    <property type="match status" value="1"/>
</dbReference>
<dbReference type="InterPro" id="IPR014721">
    <property type="entry name" value="Ribsml_uS5_D2-typ_fold_subgr"/>
</dbReference>
<keyword evidence="4 13" id="KW-0863">Zinc-finger</keyword>
<keyword evidence="1 11" id="KW-0479">Metal-binding</keyword>
<comment type="function">
    <text evidence="11">Plays a role in repairing double-strand DNA breaks, probably involving stabilizing or processing branched DNA or blocked replication forks.</text>
</comment>
<dbReference type="PANTHER" id="PTHR32472">
    <property type="entry name" value="DNA REPAIR PROTEIN RADA"/>
    <property type="match status" value="1"/>
</dbReference>
<keyword evidence="8 11" id="KW-0346">Stress response</keyword>
<keyword evidence="9 11" id="KW-0238">DNA-binding</keyword>
<evidence type="ECO:0000256" key="12">
    <source>
        <dbReference type="NCBIfam" id="TIGR00416"/>
    </source>
</evidence>
<keyword evidence="10 11" id="KW-0234">DNA repair</keyword>
<dbReference type="Pfam" id="PF13541">
    <property type="entry name" value="ChlI"/>
    <property type="match status" value="1"/>
</dbReference>
<dbReference type="EMBL" id="FUYG01000003">
    <property type="protein sequence ID" value="SKA90421.1"/>
    <property type="molecule type" value="Genomic_DNA"/>
</dbReference>
<keyword evidence="5" id="KW-0378">Hydrolase</keyword>
<name>A0A1T4XMS7_9MICO</name>
<dbReference type="GO" id="GO:0140664">
    <property type="term" value="F:ATP-dependent DNA damage sensor activity"/>
    <property type="evidence" value="ECO:0007669"/>
    <property type="project" value="InterPro"/>
</dbReference>
<dbReference type="GO" id="GO:0003684">
    <property type="term" value="F:damaged DNA binding"/>
    <property type="evidence" value="ECO:0007669"/>
    <property type="project" value="InterPro"/>
</dbReference>
<dbReference type="AlphaFoldDB" id="A0A1T4XMS7"/>
<dbReference type="InterPro" id="IPR020568">
    <property type="entry name" value="Ribosomal_Su5_D2-typ_SF"/>
</dbReference>
<proteinExistence type="inferred from homology"/>
<evidence type="ECO:0000256" key="5">
    <source>
        <dbReference type="ARBA" id="ARBA00022801"/>
    </source>
</evidence>
<dbReference type="RefSeq" id="WP_078713801.1">
    <property type="nucleotide sequence ID" value="NZ_FUYG01000003.1"/>
</dbReference>
<keyword evidence="6 13" id="KW-0862">Zinc</keyword>
<dbReference type="InterPro" id="IPR003593">
    <property type="entry name" value="AAA+_ATPase"/>
</dbReference>
<evidence type="ECO:0000256" key="7">
    <source>
        <dbReference type="ARBA" id="ARBA00022840"/>
    </source>
</evidence>
<dbReference type="Proteomes" id="UP000189735">
    <property type="component" value="Unassembled WGS sequence"/>
</dbReference>
<dbReference type="PROSITE" id="PS50162">
    <property type="entry name" value="RECA_2"/>
    <property type="match status" value="1"/>
</dbReference>
<dbReference type="HAMAP" id="MF_01498">
    <property type="entry name" value="RadA_bact"/>
    <property type="match status" value="1"/>
</dbReference>
<dbReference type="SUPFAM" id="SSF52540">
    <property type="entry name" value="P-loop containing nucleoside triphosphate hydrolases"/>
    <property type="match status" value="1"/>
</dbReference>
<feature type="short sequence motif" description="RadA KNRFG motif" evidence="11">
    <location>
        <begin position="254"/>
        <end position="258"/>
    </location>
</feature>
<evidence type="ECO:0000256" key="2">
    <source>
        <dbReference type="ARBA" id="ARBA00022741"/>
    </source>
</evidence>
<dbReference type="GO" id="GO:0000725">
    <property type="term" value="P:recombinational repair"/>
    <property type="evidence" value="ECO:0007669"/>
    <property type="project" value="UniProtKB-UniRule"/>
</dbReference>
<evidence type="ECO:0000256" key="13">
    <source>
        <dbReference type="RuleBase" id="RU003555"/>
    </source>
</evidence>
<evidence type="ECO:0000313" key="17">
    <source>
        <dbReference type="Proteomes" id="UP000189735"/>
    </source>
</evidence>
<evidence type="ECO:0000256" key="8">
    <source>
        <dbReference type="ARBA" id="ARBA00023016"/>
    </source>
</evidence>
<sequence>MASRTPTAYRCTECGWQSVKWVGRCGECQAWGTVVSSAENEGIARTVKAAKLSETRIAQPITEISTEAASHWATGIDEFDRVLGGGLVPGATILLSGEPGVGKSTLLLEVAAKAAEEHLRVLYVSAEESVSQVKLRAERTHSLSPTLMLAAETDLSTVLGQIDAVQPHLVIVDSVQTVASNSIDSAAGSPTQVREVASALIRVAKERSLPVILVGHVTKDGSIAGPRVLEHLVDVVCQFEGDRHTSLRFVRALKNRYGPTDEVGCFEMTAEGIAEVPDPSGLFLSRSGEAVSGTCVTVALDGRRAMPVEIQALVVKTTAPNPRRVTNGVDGSRVAMLLAVLERRLNIPLGDRDVYVSTVGGVRLVDPSADLAIALAIASANSDLSLPHTFAAFGEISLAGEVRPVASSSLRVTEARRLGFTDILGPDETQIRRAFRVAFDKQPAAGSRVTPAHPSTGSFPMQSRTPASKPPQKKAPTTPLRLVETDRDRD</sequence>
<evidence type="ECO:0000256" key="1">
    <source>
        <dbReference type="ARBA" id="ARBA00022723"/>
    </source>
</evidence>
<dbReference type="SMART" id="SM00382">
    <property type="entry name" value="AAA"/>
    <property type="match status" value="1"/>
</dbReference>
<protein>
    <recommendedName>
        <fullName evidence="11 12">DNA repair protein RadA</fullName>
    </recommendedName>
</protein>
<dbReference type="PANTHER" id="PTHR32472:SF10">
    <property type="entry name" value="DNA REPAIR PROTEIN RADA-LIKE PROTEIN"/>
    <property type="match status" value="1"/>
</dbReference>
<dbReference type="FunFam" id="3.40.50.300:FF:000050">
    <property type="entry name" value="DNA repair protein RadA"/>
    <property type="match status" value="1"/>
</dbReference>
<evidence type="ECO:0000256" key="6">
    <source>
        <dbReference type="ARBA" id="ARBA00022833"/>
    </source>
</evidence>
<comment type="function">
    <text evidence="13">DNA-dependent ATPase involved in processing of recombination intermediates, plays a role in repairing DNA breaks. Stimulates the branch migration of RecA-mediated strand transfer reactions, allowing the 3' invading strand to extend heteroduplex DNA faster. Binds ssDNA in the presence of ADP but not other nucleotides, has ATPase activity that is stimulated by ssDNA and various branched DNA structures, but inhibited by SSB. Does not have RecA's homology-searching function.</text>
</comment>
<evidence type="ECO:0000256" key="4">
    <source>
        <dbReference type="ARBA" id="ARBA00022771"/>
    </source>
</evidence>
<dbReference type="Gene3D" id="3.30.230.10">
    <property type="match status" value="1"/>
</dbReference>
<dbReference type="Gene3D" id="3.40.50.300">
    <property type="entry name" value="P-loop containing nucleotide triphosphate hydrolases"/>
    <property type="match status" value="1"/>
</dbReference>
<accession>A0A1T4XMS7</accession>
<dbReference type="GO" id="GO:0016787">
    <property type="term" value="F:hydrolase activity"/>
    <property type="evidence" value="ECO:0007669"/>
    <property type="project" value="UniProtKB-KW"/>
</dbReference>
<evidence type="ECO:0000256" key="3">
    <source>
        <dbReference type="ARBA" id="ARBA00022763"/>
    </source>
</evidence>
<dbReference type="Pfam" id="PF18073">
    <property type="entry name" value="Zn_ribbon_LapB"/>
    <property type="match status" value="1"/>
</dbReference>
<evidence type="ECO:0000313" key="16">
    <source>
        <dbReference type="EMBL" id="SKA90421.1"/>
    </source>
</evidence>
<evidence type="ECO:0000256" key="14">
    <source>
        <dbReference type="SAM" id="MobiDB-lite"/>
    </source>
</evidence>
<feature type="domain" description="RecA family profile 1" evidence="15">
    <location>
        <begin position="68"/>
        <end position="217"/>
    </location>
</feature>
<dbReference type="InterPro" id="IPR004504">
    <property type="entry name" value="DNA_repair_RadA"/>
</dbReference>